<reference evidence="2 3" key="1">
    <citation type="submission" date="2017-09" db="EMBL/GenBank/DDBJ databases">
        <authorList>
            <person name="Ehlers B."/>
            <person name="Leendertz F.H."/>
        </authorList>
    </citation>
    <scope>NUCLEOTIDE SEQUENCE [LARGE SCALE GENOMIC DNA]</scope>
    <source>
        <strain evidence="2 3">USBA 140</strain>
    </source>
</reference>
<feature type="region of interest" description="Disordered" evidence="1">
    <location>
        <begin position="28"/>
        <end position="66"/>
    </location>
</feature>
<evidence type="ECO:0000313" key="3">
    <source>
        <dbReference type="Proteomes" id="UP000219621"/>
    </source>
</evidence>
<name>A0A286GKH7_9PROT</name>
<sequence length="90" mass="9721">MLTKVLFTVAAVVIVWWLFKAFQRHQAGGVPRQRPHERAAEAARAAVRARMTERGETADGGQGGKVEDLEQCPACGTWKPAGEKCGCGRG</sequence>
<evidence type="ECO:0000313" key="2">
    <source>
        <dbReference type="EMBL" id="SOD96010.1"/>
    </source>
</evidence>
<dbReference type="OrthoDB" id="7366267at2"/>
<accession>A0A286GKH7</accession>
<dbReference type="AlphaFoldDB" id="A0A286GKH7"/>
<proteinExistence type="predicted"/>
<gene>
    <name evidence="2" type="ORF">SAMN05421508_105107</name>
</gene>
<protein>
    <submittedName>
        <fullName evidence="2">Uncharacterized protein</fullName>
    </submittedName>
</protein>
<keyword evidence="3" id="KW-1185">Reference proteome</keyword>
<evidence type="ECO:0000256" key="1">
    <source>
        <dbReference type="SAM" id="MobiDB-lite"/>
    </source>
</evidence>
<dbReference type="RefSeq" id="WP_097279486.1">
    <property type="nucleotide sequence ID" value="NZ_OCNJ01000005.1"/>
</dbReference>
<organism evidence="2 3">
    <name type="scientific">Caenispirillum bisanense</name>
    <dbReference type="NCBI Taxonomy" id="414052"/>
    <lineage>
        <taxon>Bacteria</taxon>
        <taxon>Pseudomonadati</taxon>
        <taxon>Pseudomonadota</taxon>
        <taxon>Alphaproteobacteria</taxon>
        <taxon>Rhodospirillales</taxon>
        <taxon>Novispirillaceae</taxon>
        <taxon>Caenispirillum</taxon>
    </lineage>
</organism>
<dbReference type="EMBL" id="OCNJ01000005">
    <property type="protein sequence ID" value="SOD96010.1"/>
    <property type="molecule type" value="Genomic_DNA"/>
</dbReference>
<dbReference type="Proteomes" id="UP000219621">
    <property type="component" value="Unassembled WGS sequence"/>
</dbReference>